<dbReference type="InterPro" id="IPR029069">
    <property type="entry name" value="HotDog_dom_sf"/>
</dbReference>
<evidence type="ECO:0000259" key="2">
    <source>
        <dbReference type="Pfam" id="PF01575"/>
    </source>
</evidence>
<dbReference type="EMBL" id="CAFBPE010000051">
    <property type="protein sequence ID" value="CAB5007382.1"/>
    <property type="molecule type" value="Genomic_DNA"/>
</dbReference>
<evidence type="ECO:0000313" key="4">
    <source>
        <dbReference type="EMBL" id="CAB5007382.1"/>
    </source>
</evidence>
<name>A0A6J7PYB7_9ZZZZ</name>
<feature type="region of interest" description="Disordered" evidence="1">
    <location>
        <begin position="1"/>
        <end position="22"/>
    </location>
</feature>
<accession>A0A6J7PYB7</accession>
<dbReference type="AlphaFoldDB" id="A0A6J7PYB7"/>
<proteinExistence type="predicted"/>
<dbReference type="SUPFAM" id="SSF54637">
    <property type="entry name" value="Thioesterase/thiol ester dehydrase-isomerase"/>
    <property type="match status" value="1"/>
</dbReference>
<dbReference type="EMBL" id="CAEZZF010000034">
    <property type="protein sequence ID" value="CAB4750335.1"/>
    <property type="molecule type" value="Genomic_DNA"/>
</dbReference>
<evidence type="ECO:0000256" key="1">
    <source>
        <dbReference type="SAM" id="MobiDB-lite"/>
    </source>
</evidence>
<gene>
    <name evidence="3" type="ORF">UFOPK2837_00559</name>
    <name evidence="4" type="ORF">UFOPK4065_00735</name>
</gene>
<dbReference type="Gene3D" id="3.10.129.10">
    <property type="entry name" value="Hotdog Thioesterase"/>
    <property type="match status" value="1"/>
</dbReference>
<sequence>MTTTIKKAAQYQKGDEINGPTRPFSQERIGWYSIGMLSAAMGSLQTIQHNIHTDDAYARSQGLPAAIADGMHSTNWLSAMMADHFGAHYVANGELRTKFIKPTYANIPITARGQITDRMVNANGDIKITLDVWCEDDKGTKLTVGDASVLVTAVLGE</sequence>
<reference evidence="4" key="1">
    <citation type="submission" date="2020-05" db="EMBL/GenBank/DDBJ databases">
        <authorList>
            <person name="Chiriac C."/>
            <person name="Salcher M."/>
            <person name="Ghai R."/>
            <person name="Kavagutti S V."/>
        </authorList>
    </citation>
    <scope>NUCLEOTIDE SEQUENCE</scope>
</reference>
<dbReference type="CDD" id="cd03441">
    <property type="entry name" value="R_hydratase_like"/>
    <property type="match status" value="1"/>
</dbReference>
<feature type="domain" description="MaoC-like" evidence="2">
    <location>
        <begin position="51"/>
        <end position="119"/>
    </location>
</feature>
<dbReference type="Pfam" id="PF01575">
    <property type="entry name" value="MaoC_dehydratas"/>
    <property type="match status" value="1"/>
</dbReference>
<dbReference type="InterPro" id="IPR002539">
    <property type="entry name" value="MaoC-like_dom"/>
</dbReference>
<protein>
    <submittedName>
        <fullName evidence="4">Unannotated protein</fullName>
    </submittedName>
</protein>
<organism evidence="4">
    <name type="scientific">freshwater metagenome</name>
    <dbReference type="NCBI Taxonomy" id="449393"/>
    <lineage>
        <taxon>unclassified sequences</taxon>
        <taxon>metagenomes</taxon>
        <taxon>ecological metagenomes</taxon>
    </lineage>
</organism>
<evidence type="ECO:0000313" key="3">
    <source>
        <dbReference type="EMBL" id="CAB4750335.1"/>
    </source>
</evidence>